<dbReference type="Proteomes" id="UP001555786">
    <property type="component" value="Unassembled WGS sequence"/>
</dbReference>
<evidence type="ECO:0000313" key="10">
    <source>
        <dbReference type="Proteomes" id="UP001555786"/>
    </source>
</evidence>
<dbReference type="InterPro" id="IPR036890">
    <property type="entry name" value="HATPase_C_sf"/>
</dbReference>
<evidence type="ECO:0000256" key="3">
    <source>
        <dbReference type="ARBA" id="ARBA00022553"/>
    </source>
</evidence>
<dbReference type="Gene3D" id="3.30.450.20">
    <property type="entry name" value="PAS domain"/>
    <property type="match status" value="1"/>
</dbReference>
<keyword evidence="3" id="KW-0597">Phosphoprotein</keyword>
<keyword evidence="5" id="KW-0418">Kinase</keyword>
<keyword evidence="7" id="KW-0812">Transmembrane</keyword>
<dbReference type="PROSITE" id="PS50109">
    <property type="entry name" value="HIS_KIN"/>
    <property type="match status" value="1"/>
</dbReference>
<dbReference type="Gene3D" id="3.30.565.10">
    <property type="entry name" value="Histidine kinase-like ATPase, C-terminal domain"/>
    <property type="match status" value="1"/>
</dbReference>
<keyword evidence="7" id="KW-0472">Membrane</keyword>
<reference evidence="9 10" key="1">
    <citation type="submission" date="2024-07" db="EMBL/GenBank/DDBJ databases">
        <title>Description of Labrys sedimenti sp. nov., isolated from a diclofenac-degrading enrichment culture.</title>
        <authorList>
            <person name="Tancsics A."/>
            <person name="Csepanyi A."/>
        </authorList>
    </citation>
    <scope>NUCLEOTIDE SEQUENCE [LARGE SCALE GENOMIC DNA]</scope>
    <source>
        <strain evidence="9 10">LMG 23578</strain>
    </source>
</reference>
<dbReference type="SUPFAM" id="SSF55874">
    <property type="entry name" value="ATPase domain of HSP90 chaperone/DNA topoisomerase II/histidine kinase"/>
    <property type="match status" value="1"/>
</dbReference>
<dbReference type="RefSeq" id="WP_367626482.1">
    <property type="nucleotide sequence ID" value="NZ_JBFNQD010000019.1"/>
</dbReference>
<evidence type="ECO:0000256" key="4">
    <source>
        <dbReference type="ARBA" id="ARBA00022679"/>
    </source>
</evidence>
<dbReference type="Pfam" id="PF02518">
    <property type="entry name" value="HATPase_c"/>
    <property type="match status" value="1"/>
</dbReference>
<evidence type="ECO:0000256" key="6">
    <source>
        <dbReference type="ARBA" id="ARBA00023012"/>
    </source>
</evidence>
<dbReference type="InterPro" id="IPR004358">
    <property type="entry name" value="Sig_transdc_His_kin-like_C"/>
</dbReference>
<accession>A0ABV3PW47</accession>
<keyword evidence="10" id="KW-1185">Reference proteome</keyword>
<comment type="caution">
    <text evidence="9">The sequence shown here is derived from an EMBL/GenBank/DDBJ whole genome shotgun (WGS) entry which is preliminary data.</text>
</comment>
<protein>
    <recommendedName>
        <fullName evidence="2">histidine kinase</fullName>
        <ecNumber evidence="2">2.7.13.3</ecNumber>
    </recommendedName>
</protein>
<dbReference type="SMART" id="SM00387">
    <property type="entry name" value="HATPase_c"/>
    <property type="match status" value="1"/>
</dbReference>
<keyword evidence="9" id="KW-0547">Nucleotide-binding</keyword>
<feature type="domain" description="Histidine kinase" evidence="8">
    <location>
        <begin position="472"/>
        <end position="687"/>
    </location>
</feature>
<keyword evidence="9" id="KW-0067">ATP-binding</keyword>
<dbReference type="InterPro" id="IPR036097">
    <property type="entry name" value="HisK_dim/P_sf"/>
</dbReference>
<dbReference type="PRINTS" id="PR00344">
    <property type="entry name" value="BCTRLSENSOR"/>
</dbReference>
<comment type="catalytic activity">
    <reaction evidence="1">
        <text>ATP + protein L-histidine = ADP + protein N-phospho-L-histidine.</text>
        <dbReference type="EC" id="2.7.13.3"/>
    </reaction>
</comment>
<dbReference type="SUPFAM" id="SSF47384">
    <property type="entry name" value="Homodimeric domain of signal transducing histidine kinase"/>
    <property type="match status" value="1"/>
</dbReference>
<dbReference type="InterPro" id="IPR003594">
    <property type="entry name" value="HATPase_dom"/>
</dbReference>
<keyword evidence="6" id="KW-0902">Two-component regulatory system</keyword>
<dbReference type="Pfam" id="PF00512">
    <property type="entry name" value="HisKA"/>
    <property type="match status" value="1"/>
</dbReference>
<evidence type="ECO:0000256" key="1">
    <source>
        <dbReference type="ARBA" id="ARBA00000085"/>
    </source>
</evidence>
<dbReference type="InterPro" id="IPR050736">
    <property type="entry name" value="Sensor_HK_Regulatory"/>
</dbReference>
<organism evidence="9 10">
    <name type="scientific">Labrys neptuniae</name>
    <dbReference type="NCBI Taxonomy" id="376174"/>
    <lineage>
        <taxon>Bacteria</taxon>
        <taxon>Pseudomonadati</taxon>
        <taxon>Pseudomonadota</taxon>
        <taxon>Alphaproteobacteria</taxon>
        <taxon>Hyphomicrobiales</taxon>
        <taxon>Xanthobacteraceae</taxon>
        <taxon>Labrys</taxon>
    </lineage>
</organism>
<evidence type="ECO:0000256" key="5">
    <source>
        <dbReference type="ARBA" id="ARBA00022777"/>
    </source>
</evidence>
<evidence type="ECO:0000259" key="8">
    <source>
        <dbReference type="PROSITE" id="PS50109"/>
    </source>
</evidence>
<dbReference type="GO" id="GO:0005524">
    <property type="term" value="F:ATP binding"/>
    <property type="evidence" value="ECO:0007669"/>
    <property type="project" value="UniProtKB-KW"/>
</dbReference>
<dbReference type="PANTHER" id="PTHR43711">
    <property type="entry name" value="TWO-COMPONENT HISTIDINE KINASE"/>
    <property type="match status" value="1"/>
</dbReference>
<dbReference type="EC" id="2.7.13.3" evidence="2"/>
<dbReference type="InterPro" id="IPR005467">
    <property type="entry name" value="His_kinase_dom"/>
</dbReference>
<name>A0ABV3PW47_9HYPH</name>
<dbReference type="SMART" id="SM00388">
    <property type="entry name" value="HisKA"/>
    <property type="match status" value="1"/>
</dbReference>
<dbReference type="EMBL" id="JBFNQD010000019">
    <property type="protein sequence ID" value="MEW9309903.1"/>
    <property type="molecule type" value="Genomic_DNA"/>
</dbReference>
<keyword evidence="4" id="KW-0808">Transferase</keyword>
<proteinExistence type="predicted"/>
<evidence type="ECO:0000313" key="9">
    <source>
        <dbReference type="EMBL" id="MEW9309903.1"/>
    </source>
</evidence>
<feature type="transmembrane region" description="Helical" evidence="7">
    <location>
        <begin position="69"/>
        <end position="88"/>
    </location>
</feature>
<evidence type="ECO:0000256" key="7">
    <source>
        <dbReference type="SAM" id="Phobius"/>
    </source>
</evidence>
<dbReference type="InterPro" id="IPR003661">
    <property type="entry name" value="HisK_dim/P_dom"/>
</dbReference>
<dbReference type="CDD" id="cd00082">
    <property type="entry name" value="HisKA"/>
    <property type="match status" value="1"/>
</dbReference>
<dbReference type="Gene3D" id="1.10.287.130">
    <property type="match status" value="1"/>
</dbReference>
<keyword evidence="7" id="KW-1133">Transmembrane helix</keyword>
<sequence length="707" mass="77215">MPIFGKNGATTMIYTIKSDSGIESDPVANDEYGTKRSYFGQLPGGDGVSDVLQPQSAHGRQMLPIIRQVTPGLALAWLALVALLGWWMSQRIVAEHLDSLASSAQYETITTARIMDRLFTEMVSVANMVAGQADVIQLAVRYRADPPGAAALTRQQRAVQFTQDPLVRKVGDFMNALASDLGYARIYMNNMSDDTVTASNWAESDSIVGMIYSGRSYLIDALRDGTGSSFGIARLNKTPSYFVASRIVDANDVPQGSVTAKFDAPNVASYLTGRHIALIVNRQGRVITASSDSFMLRNVAALLPPGTVRPPDNEEEPGEPMDVRAIAGATHADQWLIDGRPYLLRHQPLAGTPYQLFTLASLEQLVPMRRQHFWTAGLVAAFGLALILLFDRVAAQFAERRLRAEQARDIARSQAAERELTIKVRERTAELAESNTSLKAEIDRRHLLEAKLRQSLDSVNDALAQQQDFVAMVSHEFRGPLAVIAVAADNLMASVAEGSDNIKLRIDKIGRTVKRMSMLIENLLAGDRLNTGLVPFVKVEVFDLNEILHTAKAGLDDNASRRVNFIHDDHDDAAMVKGDRVLLEIAVQNLIQNALKYSALTKPVTVRLSTDQGVAFVHVTDQGTGVALGDRDFIFMKYYRGSGKSASGSGLGLYISREIAQQNGGELILAASDATGSTFRLSLPLERSAGLSQEHELRNSQPVQLEP</sequence>
<dbReference type="PANTHER" id="PTHR43711:SF28">
    <property type="entry name" value="SENSOR HISTIDINE KINASE YXDK"/>
    <property type="match status" value="1"/>
</dbReference>
<gene>
    <name evidence="9" type="ORF">ABXS05_30440</name>
</gene>
<evidence type="ECO:0000256" key="2">
    <source>
        <dbReference type="ARBA" id="ARBA00012438"/>
    </source>
</evidence>
<dbReference type="CDD" id="cd00075">
    <property type="entry name" value="HATPase"/>
    <property type="match status" value="1"/>
</dbReference>
<feature type="transmembrane region" description="Helical" evidence="7">
    <location>
        <begin position="373"/>
        <end position="394"/>
    </location>
</feature>